<feature type="transmembrane region" description="Helical" evidence="1">
    <location>
        <begin position="6"/>
        <end position="26"/>
    </location>
</feature>
<keyword evidence="1" id="KW-0472">Membrane</keyword>
<gene>
    <name evidence="2" type="ORF">SAMN05216271_1860</name>
</gene>
<accession>A0A1H1RZ93</accession>
<protein>
    <recommendedName>
        <fullName evidence="4">Amino acid transporter</fullName>
    </recommendedName>
</protein>
<organism evidence="2 3">
    <name type="scientific">Halopseudomonas sabulinigri</name>
    <dbReference type="NCBI Taxonomy" id="472181"/>
    <lineage>
        <taxon>Bacteria</taxon>
        <taxon>Pseudomonadati</taxon>
        <taxon>Pseudomonadota</taxon>
        <taxon>Gammaproteobacteria</taxon>
        <taxon>Pseudomonadales</taxon>
        <taxon>Pseudomonadaceae</taxon>
        <taxon>Halopseudomonas</taxon>
    </lineage>
</organism>
<keyword evidence="1" id="KW-0812">Transmembrane</keyword>
<dbReference type="EMBL" id="LT629763">
    <property type="protein sequence ID" value="SDS40908.1"/>
    <property type="molecule type" value="Genomic_DNA"/>
</dbReference>
<feature type="transmembrane region" description="Helical" evidence="1">
    <location>
        <begin position="33"/>
        <end position="50"/>
    </location>
</feature>
<evidence type="ECO:0000313" key="2">
    <source>
        <dbReference type="EMBL" id="SDS40908.1"/>
    </source>
</evidence>
<evidence type="ECO:0000313" key="3">
    <source>
        <dbReference type="Proteomes" id="UP000243413"/>
    </source>
</evidence>
<feature type="transmembrane region" description="Helical" evidence="1">
    <location>
        <begin position="56"/>
        <end position="73"/>
    </location>
</feature>
<keyword evidence="1" id="KW-1133">Transmembrane helix</keyword>
<evidence type="ECO:0000256" key="1">
    <source>
        <dbReference type="SAM" id="Phobius"/>
    </source>
</evidence>
<sequence length="84" mass="9713">MDMQTLIDLLQWPAMLTTLIAAWLVGSQTRRKRNWGFCVFILSNVLWVIWGWHAEAYALIALQLGLFMLNLRGHRKNEADARTG</sequence>
<evidence type="ECO:0008006" key="4">
    <source>
        <dbReference type="Google" id="ProtNLM"/>
    </source>
</evidence>
<proteinExistence type="predicted"/>
<dbReference type="Proteomes" id="UP000243413">
    <property type="component" value="Chromosome I"/>
</dbReference>
<dbReference type="AlphaFoldDB" id="A0A1H1RZ93"/>
<reference evidence="3" key="1">
    <citation type="submission" date="2016-10" db="EMBL/GenBank/DDBJ databases">
        <authorList>
            <person name="Varghese N."/>
            <person name="Submissions S."/>
        </authorList>
    </citation>
    <scope>NUCLEOTIDE SEQUENCE [LARGE SCALE GENOMIC DNA]</scope>
    <source>
        <strain evidence="3">JCM 14963</strain>
    </source>
</reference>
<name>A0A1H1RZ93_9GAMM</name>